<dbReference type="GO" id="GO:0051536">
    <property type="term" value="F:iron-sulfur cluster binding"/>
    <property type="evidence" value="ECO:0007669"/>
    <property type="project" value="UniProtKB-KW"/>
</dbReference>
<dbReference type="PROSITE" id="PS01230">
    <property type="entry name" value="TRMA_1"/>
    <property type="match status" value="1"/>
</dbReference>
<dbReference type="STRING" id="1774968.AUC68_14005"/>
<dbReference type="AlphaFoldDB" id="A0A1E3W4F8"/>
<keyword evidence="9" id="KW-1185">Reference proteome</keyword>
<feature type="active site" description="Nucleophile" evidence="6">
    <location>
        <position position="366"/>
    </location>
</feature>
<dbReference type="InterPro" id="IPR012340">
    <property type="entry name" value="NA-bd_OB-fold"/>
</dbReference>
<evidence type="ECO:0000256" key="1">
    <source>
        <dbReference type="ARBA" id="ARBA00022485"/>
    </source>
</evidence>
<organism evidence="8 9">
    <name type="scientific">Methyloceanibacter methanicus</name>
    <dbReference type="NCBI Taxonomy" id="1774968"/>
    <lineage>
        <taxon>Bacteria</taxon>
        <taxon>Pseudomonadati</taxon>
        <taxon>Pseudomonadota</taxon>
        <taxon>Alphaproteobacteria</taxon>
        <taxon>Hyphomicrobiales</taxon>
        <taxon>Hyphomicrobiaceae</taxon>
        <taxon>Methyloceanibacter</taxon>
    </lineage>
</organism>
<dbReference type="SUPFAM" id="SSF53335">
    <property type="entry name" value="S-adenosyl-L-methionine-dependent methyltransferases"/>
    <property type="match status" value="1"/>
</dbReference>
<dbReference type="CDD" id="cd02440">
    <property type="entry name" value="AdoMet_MTases"/>
    <property type="match status" value="1"/>
</dbReference>
<protein>
    <submittedName>
        <fullName evidence="8">(Uracil-5)-methyltransferase</fullName>
    </submittedName>
</protein>
<evidence type="ECO:0000256" key="4">
    <source>
        <dbReference type="ARBA" id="ARBA00022691"/>
    </source>
</evidence>
<feature type="active site" evidence="7">
    <location>
        <position position="366"/>
    </location>
</feature>
<dbReference type="InterPro" id="IPR029063">
    <property type="entry name" value="SAM-dependent_MTases_sf"/>
</dbReference>
<dbReference type="SUPFAM" id="SSF50249">
    <property type="entry name" value="Nucleic acid-binding proteins"/>
    <property type="match status" value="1"/>
</dbReference>
<dbReference type="Pfam" id="PF05958">
    <property type="entry name" value="tRNA_U5-meth_tr"/>
    <property type="match status" value="1"/>
</dbReference>
<name>A0A1E3W4F8_9HYPH</name>
<feature type="binding site" evidence="6">
    <location>
        <position position="245"/>
    </location>
    <ligand>
        <name>S-adenosyl-L-methionine</name>
        <dbReference type="ChEBI" id="CHEBI:59789"/>
    </ligand>
</feature>
<accession>A0A1E3W4F8</accession>
<evidence type="ECO:0000313" key="8">
    <source>
        <dbReference type="EMBL" id="ODS00698.1"/>
    </source>
</evidence>
<dbReference type="Gene3D" id="2.40.50.140">
    <property type="entry name" value="Nucleic acid-binding proteins"/>
    <property type="match status" value="1"/>
</dbReference>
<dbReference type="InterPro" id="IPR010280">
    <property type="entry name" value="U5_MeTrfase_fam"/>
</dbReference>
<evidence type="ECO:0000256" key="3">
    <source>
        <dbReference type="ARBA" id="ARBA00022679"/>
    </source>
</evidence>
<dbReference type="RefSeq" id="WP_069436287.1">
    <property type="nucleotide sequence ID" value="NZ_LPWG01000004.1"/>
</dbReference>
<keyword evidence="1" id="KW-0408">Iron</keyword>
<evidence type="ECO:0000256" key="5">
    <source>
        <dbReference type="ARBA" id="ARBA00023014"/>
    </source>
</evidence>
<keyword evidence="4 6" id="KW-0949">S-adenosyl-L-methionine</keyword>
<evidence type="ECO:0000256" key="2">
    <source>
        <dbReference type="ARBA" id="ARBA00022603"/>
    </source>
</evidence>
<dbReference type="PROSITE" id="PS51687">
    <property type="entry name" value="SAM_MT_RNA_M5U"/>
    <property type="match status" value="1"/>
</dbReference>
<comment type="similarity">
    <text evidence="6">Belongs to the class I-like SAM-binding methyltransferase superfamily. RNA M5U methyltransferase family.</text>
</comment>
<feature type="binding site" evidence="6">
    <location>
        <position position="340"/>
    </location>
    <ligand>
        <name>S-adenosyl-L-methionine</name>
        <dbReference type="ChEBI" id="CHEBI:59789"/>
    </ligand>
</feature>
<dbReference type="EMBL" id="LPWG01000004">
    <property type="protein sequence ID" value="ODS00698.1"/>
    <property type="molecule type" value="Genomic_DNA"/>
</dbReference>
<dbReference type="InterPro" id="IPR030390">
    <property type="entry name" value="MeTrfase_TrmA_AS"/>
</dbReference>
<evidence type="ECO:0000313" key="9">
    <source>
        <dbReference type="Proteomes" id="UP000094501"/>
    </source>
</evidence>
<keyword evidence="1" id="KW-0004">4Fe-4S</keyword>
<keyword evidence="1" id="KW-0479">Metal-binding</keyword>
<feature type="binding site" evidence="6">
    <location>
        <position position="292"/>
    </location>
    <ligand>
        <name>S-adenosyl-L-methionine</name>
        <dbReference type="ChEBI" id="CHEBI:59789"/>
    </ligand>
</feature>
<reference evidence="8 9" key="1">
    <citation type="journal article" date="2016" name="Environ. Microbiol.">
        <title>New Methyloceanibacter diversity from North Sea sediments includes methanotroph containing solely the soluble methane monooxygenase.</title>
        <authorList>
            <person name="Vekeman B."/>
            <person name="Kerckhof F.M."/>
            <person name="Cremers G."/>
            <person name="de Vos P."/>
            <person name="Vandamme P."/>
            <person name="Boon N."/>
            <person name="Op den Camp H.J."/>
            <person name="Heylen K."/>
        </authorList>
    </citation>
    <scope>NUCLEOTIDE SEQUENCE [LARGE SCALE GENOMIC DNA]</scope>
    <source>
        <strain evidence="8 9">R-67174</strain>
    </source>
</reference>
<dbReference type="OrthoDB" id="9804590at2"/>
<evidence type="ECO:0000256" key="6">
    <source>
        <dbReference type="PROSITE-ProRule" id="PRU01024"/>
    </source>
</evidence>
<dbReference type="Gene3D" id="3.40.50.150">
    <property type="entry name" value="Vaccinia Virus protein VP39"/>
    <property type="match status" value="1"/>
</dbReference>
<dbReference type="PANTHER" id="PTHR11061:SF49">
    <property type="entry name" value="23S RRNA (URACIL(1939)-C(5))-METHYLTRANSFERASE RLMD"/>
    <property type="match status" value="1"/>
</dbReference>
<dbReference type="GO" id="GO:0070041">
    <property type="term" value="F:rRNA (uridine-C5-)-methyltransferase activity"/>
    <property type="evidence" value="ECO:0007669"/>
    <property type="project" value="TreeGrafter"/>
</dbReference>
<sequence>MSVELTIDRLGAQGDGVAETPDGSLFVPFTLPGERVRAELDRDGKHANCVAIFDPSPERVAPVCRHFGACGGCSLQHLKVPSYLAWKRDLVGQALAARGSDVPVEPVRPVPLANRRRATFSLERRGKEAVFGYRRARSHELIGIEECPILSPAIAASLPALKELLTPLLSGRREARVAVTETETGLDVVMEGARPPETALAKLAAAAGAQGIARLTAGDDSVTLAPPTLRFGRAQVRFPPGAFLQAAPAAEAEMVRLVREGVGKAKRVADLFCGLGTFSFALAERATVDAYETDADALTALEDAARHATRLKPMRTHRRDLFRDPLGWQELKPFDAVVFDPPRAGAAAQAEQLARSKVDRLVAVSCNPGTLARDVRILVDGGYAITRVTPVDQFLFSSHVEVVAHLTR</sequence>
<gene>
    <name evidence="8" type="ORF">AUC68_14005</name>
</gene>
<proteinExistence type="inferred from homology"/>
<dbReference type="PANTHER" id="PTHR11061">
    <property type="entry name" value="RNA M5U METHYLTRANSFERASE"/>
    <property type="match status" value="1"/>
</dbReference>
<evidence type="ECO:0000256" key="7">
    <source>
        <dbReference type="PROSITE-ProRule" id="PRU10015"/>
    </source>
</evidence>
<dbReference type="Proteomes" id="UP000094501">
    <property type="component" value="Unassembled WGS sequence"/>
</dbReference>
<keyword evidence="5" id="KW-0411">Iron-sulfur</keyword>
<dbReference type="Gene3D" id="2.40.50.1070">
    <property type="match status" value="1"/>
</dbReference>
<keyword evidence="3 6" id="KW-0808">Transferase</keyword>
<dbReference type="GO" id="GO:0070475">
    <property type="term" value="P:rRNA base methylation"/>
    <property type="evidence" value="ECO:0007669"/>
    <property type="project" value="TreeGrafter"/>
</dbReference>
<keyword evidence="2 6" id="KW-0489">Methyltransferase</keyword>
<comment type="caution">
    <text evidence="8">The sequence shown here is derived from an EMBL/GenBank/DDBJ whole genome shotgun (WGS) entry which is preliminary data.</text>
</comment>
<feature type="binding site" evidence="6">
    <location>
        <position position="272"/>
    </location>
    <ligand>
        <name>S-adenosyl-L-methionine</name>
        <dbReference type="ChEBI" id="CHEBI:59789"/>
    </ligand>
</feature>